<organism evidence="1 2">
    <name type="scientific">Solanum verrucosum</name>
    <dbReference type="NCBI Taxonomy" id="315347"/>
    <lineage>
        <taxon>Eukaryota</taxon>
        <taxon>Viridiplantae</taxon>
        <taxon>Streptophyta</taxon>
        <taxon>Embryophyta</taxon>
        <taxon>Tracheophyta</taxon>
        <taxon>Spermatophyta</taxon>
        <taxon>Magnoliopsida</taxon>
        <taxon>eudicotyledons</taxon>
        <taxon>Gunneridae</taxon>
        <taxon>Pentapetalae</taxon>
        <taxon>asterids</taxon>
        <taxon>lamiids</taxon>
        <taxon>Solanales</taxon>
        <taxon>Solanaceae</taxon>
        <taxon>Solanoideae</taxon>
        <taxon>Solaneae</taxon>
        <taxon>Solanum</taxon>
    </lineage>
</organism>
<sequence length="217" mass="25038">MVADSCNAVIKGIDSVKSRHLGNSVNNELEGAKKQLKFVAEFLKQLEKRTPENRLSAQIESLFEEAHNDFYEIWCHMNNEGRTKVTIRMISKVLKKLKSAFIARRIKDSKPLRSTIGITVEMMTFVDSLLESVLVLWNCMKDFITPRITKVEVLEKKLISLRFLIFTAYSCVYEDETTMSDLFTHAEDVAYTAAHLSFLYLDPERVVHSEFSSCWKQ</sequence>
<dbReference type="AlphaFoldDB" id="A0AAF0TQ04"/>
<accession>A0AAF0TQ04</accession>
<gene>
    <name evidence="1" type="ORF">MTR67_021862</name>
</gene>
<dbReference type="EMBL" id="CP133616">
    <property type="protein sequence ID" value="WMV28477.1"/>
    <property type="molecule type" value="Genomic_DNA"/>
</dbReference>
<proteinExistence type="predicted"/>
<evidence type="ECO:0000313" key="1">
    <source>
        <dbReference type="EMBL" id="WMV28477.1"/>
    </source>
</evidence>
<evidence type="ECO:0000313" key="2">
    <source>
        <dbReference type="Proteomes" id="UP001234989"/>
    </source>
</evidence>
<keyword evidence="2" id="KW-1185">Reference proteome</keyword>
<dbReference type="Proteomes" id="UP001234989">
    <property type="component" value="Chromosome 5"/>
</dbReference>
<reference evidence="1" key="1">
    <citation type="submission" date="2023-08" db="EMBL/GenBank/DDBJ databases">
        <title>A de novo genome assembly of Solanum verrucosum Schlechtendal, a Mexican diploid species geographically isolated from the other diploid A-genome species in potato relatives.</title>
        <authorList>
            <person name="Hosaka K."/>
        </authorList>
    </citation>
    <scope>NUCLEOTIDE SEQUENCE</scope>
    <source>
        <tissue evidence="1">Young leaves</tissue>
    </source>
</reference>
<name>A0AAF0TQ04_SOLVR</name>
<protein>
    <submittedName>
        <fullName evidence="1">Uncharacterized protein</fullName>
    </submittedName>
</protein>